<accession>A0A2H3BU92</accession>
<sequence length="56" mass="5674">MANKLVAITAGLGSGSGTGVAAACLFTKEGYTITLTAHGSDSVKALSVIRRLRVHT</sequence>
<dbReference type="Proteomes" id="UP000218334">
    <property type="component" value="Unassembled WGS sequence"/>
</dbReference>
<protein>
    <recommendedName>
        <fullName evidence="3">NAD(P)-binding protein</fullName>
    </recommendedName>
</protein>
<dbReference type="EMBL" id="KZ293434">
    <property type="protein sequence ID" value="PBK68137.1"/>
    <property type="molecule type" value="Genomic_DNA"/>
</dbReference>
<evidence type="ECO:0000313" key="2">
    <source>
        <dbReference type="Proteomes" id="UP000218334"/>
    </source>
</evidence>
<dbReference type="PROSITE" id="PS51257">
    <property type="entry name" value="PROKAR_LIPOPROTEIN"/>
    <property type="match status" value="1"/>
</dbReference>
<proteinExistence type="predicted"/>
<dbReference type="AlphaFoldDB" id="A0A2H3BU92"/>
<name>A0A2H3BU92_9AGAR</name>
<evidence type="ECO:0008006" key="3">
    <source>
        <dbReference type="Google" id="ProtNLM"/>
    </source>
</evidence>
<keyword evidence="2" id="KW-1185">Reference proteome</keyword>
<reference evidence="2" key="1">
    <citation type="journal article" date="2017" name="Nat. Ecol. Evol.">
        <title>Genome expansion and lineage-specific genetic innovations in the forest pathogenic fungi Armillaria.</title>
        <authorList>
            <person name="Sipos G."/>
            <person name="Prasanna A.N."/>
            <person name="Walter M.C."/>
            <person name="O'Connor E."/>
            <person name="Balint B."/>
            <person name="Krizsan K."/>
            <person name="Kiss B."/>
            <person name="Hess J."/>
            <person name="Varga T."/>
            <person name="Slot J."/>
            <person name="Riley R."/>
            <person name="Boka B."/>
            <person name="Rigling D."/>
            <person name="Barry K."/>
            <person name="Lee J."/>
            <person name="Mihaltcheva S."/>
            <person name="LaButti K."/>
            <person name="Lipzen A."/>
            <person name="Waldron R."/>
            <person name="Moloney N.M."/>
            <person name="Sperisen C."/>
            <person name="Kredics L."/>
            <person name="Vagvoelgyi C."/>
            <person name="Patrignani A."/>
            <person name="Fitzpatrick D."/>
            <person name="Nagy I."/>
            <person name="Doyle S."/>
            <person name="Anderson J.B."/>
            <person name="Grigoriev I.V."/>
            <person name="Gueldener U."/>
            <person name="Muensterkoetter M."/>
            <person name="Nagy L.G."/>
        </authorList>
    </citation>
    <scope>NUCLEOTIDE SEQUENCE [LARGE SCALE GENOMIC DNA]</scope>
    <source>
        <strain evidence="2">28-4</strain>
    </source>
</reference>
<gene>
    <name evidence="1" type="ORF">ARMSODRAFT_1020161</name>
</gene>
<organism evidence="1 2">
    <name type="scientific">Armillaria solidipes</name>
    <dbReference type="NCBI Taxonomy" id="1076256"/>
    <lineage>
        <taxon>Eukaryota</taxon>
        <taxon>Fungi</taxon>
        <taxon>Dikarya</taxon>
        <taxon>Basidiomycota</taxon>
        <taxon>Agaricomycotina</taxon>
        <taxon>Agaricomycetes</taxon>
        <taxon>Agaricomycetidae</taxon>
        <taxon>Agaricales</taxon>
        <taxon>Marasmiineae</taxon>
        <taxon>Physalacriaceae</taxon>
        <taxon>Armillaria</taxon>
    </lineage>
</organism>
<evidence type="ECO:0000313" key="1">
    <source>
        <dbReference type="EMBL" id="PBK68137.1"/>
    </source>
</evidence>